<dbReference type="AlphaFoldDB" id="A0A1D1UIS8"/>
<accession>A0A1D1UIS8</accession>
<reference evidence="2 3" key="1">
    <citation type="journal article" date="2016" name="Nat. Commun.">
        <title>Extremotolerant tardigrade genome and improved radiotolerance of human cultured cells by tardigrade-unique protein.</title>
        <authorList>
            <person name="Hashimoto T."/>
            <person name="Horikawa D.D."/>
            <person name="Saito Y."/>
            <person name="Kuwahara H."/>
            <person name="Kozuka-Hata H."/>
            <person name="Shin-I T."/>
            <person name="Minakuchi Y."/>
            <person name="Ohishi K."/>
            <person name="Motoyama A."/>
            <person name="Aizu T."/>
            <person name="Enomoto A."/>
            <person name="Kondo K."/>
            <person name="Tanaka S."/>
            <person name="Hara Y."/>
            <person name="Koshikawa S."/>
            <person name="Sagara H."/>
            <person name="Miura T."/>
            <person name="Yokobori S."/>
            <person name="Miyagawa K."/>
            <person name="Suzuki Y."/>
            <person name="Kubo T."/>
            <person name="Oyama M."/>
            <person name="Kohara Y."/>
            <person name="Fujiyama A."/>
            <person name="Arakawa K."/>
            <person name="Katayama T."/>
            <person name="Toyoda A."/>
            <person name="Kunieda T."/>
        </authorList>
    </citation>
    <scope>NUCLEOTIDE SEQUENCE [LARGE SCALE GENOMIC DNA]</scope>
    <source>
        <strain evidence="2 3">YOKOZUNA-1</strain>
    </source>
</reference>
<dbReference type="Proteomes" id="UP000186922">
    <property type="component" value="Unassembled WGS sequence"/>
</dbReference>
<protein>
    <submittedName>
        <fullName evidence="2">Uncharacterized protein</fullName>
    </submittedName>
</protein>
<feature type="compositionally biased region" description="Low complexity" evidence="1">
    <location>
        <begin position="48"/>
        <end position="71"/>
    </location>
</feature>
<evidence type="ECO:0000313" key="2">
    <source>
        <dbReference type="EMBL" id="GAU88420.1"/>
    </source>
</evidence>
<comment type="caution">
    <text evidence="2">The sequence shown here is derived from an EMBL/GenBank/DDBJ whole genome shotgun (WGS) entry which is preliminary data.</text>
</comment>
<name>A0A1D1UIS8_RAMVA</name>
<feature type="compositionally biased region" description="Polar residues" evidence="1">
    <location>
        <begin position="285"/>
        <end position="296"/>
    </location>
</feature>
<feature type="compositionally biased region" description="Low complexity" evidence="1">
    <location>
        <begin position="29"/>
        <end position="40"/>
    </location>
</feature>
<feature type="region of interest" description="Disordered" evidence="1">
    <location>
        <begin position="282"/>
        <end position="325"/>
    </location>
</feature>
<sequence>MYPNLPVPGDISSMRSQMSSASDAGQLPSANSASSVRSYSMQGGDNSAPQQQDNDDQVQPAQAPQVPSQTQSPPPAAPAPSAQSAQDNGSQNHGDLQRPDAMSDYLQRLKRPSLRITVDSVNEGYKKKDKNAYEDQSIRIKNKNATDFIRNGQVQTFEGPGFNMRTAVLTENTGNKIKTHVITSQESEKNYTRGRDRLTQFVGTLDTEQFSSGAMLTDRANRIASGSVRQTADGNREARLRKQDNNNLTRGSFLKTPTLKINANYQSDSFSDRQKLISDILLGNGDSSPSNGSQDDNAFRPASMPGYGGQQASPSGRAGDDQDEQ</sequence>
<evidence type="ECO:0000313" key="3">
    <source>
        <dbReference type="Proteomes" id="UP000186922"/>
    </source>
</evidence>
<dbReference type="OrthoDB" id="10062783at2759"/>
<feature type="compositionally biased region" description="Low complexity" evidence="1">
    <location>
        <begin position="12"/>
        <end position="22"/>
    </location>
</feature>
<dbReference type="EMBL" id="BDGG01000001">
    <property type="protein sequence ID" value="GAU88420.1"/>
    <property type="molecule type" value="Genomic_DNA"/>
</dbReference>
<feature type="region of interest" description="Disordered" evidence="1">
    <location>
        <begin position="1"/>
        <end position="98"/>
    </location>
</feature>
<evidence type="ECO:0000256" key="1">
    <source>
        <dbReference type="SAM" id="MobiDB-lite"/>
    </source>
</evidence>
<organism evidence="2 3">
    <name type="scientific">Ramazzottius varieornatus</name>
    <name type="common">Water bear</name>
    <name type="synonym">Tardigrade</name>
    <dbReference type="NCBI Taxonomy" id="947166"/>
    <lineage>
        <taxon>Eukaryota</taxon>
        <taxon>Metazoa</taxon>
        <taxon>Ecdysozoa</taxon>
        <taxon>Tardigrada</taxon>
        <taxon>Eutardigrada</taxon>
        <taxon>Parachela</taxon>
        <taxon>Hypsibioidea</taxon>
        <taxon>Ramazzottiidae</taxon>
        <taxon>Ramazzottius</taxon>
    </lineage>
</organism>
<gene>
    <name evidence="2" type="primary">RvY_01125-1</name>
    <name evidence="2" type="synonym">RvY_01125.1</name>
    <name evidence="2" type="ORF">RvY_01125</name>
</gene>
<keyword evidence="3" id="KW-1185">Reference proteome</keyword>
<proteinExistence type="predicted"/>